<dbReference type="GeneID" id="33313955"/>
<dbReference type="InterPro" id="IPR014729">
    <property type="entry name" value="Rossmann-like_a/b/a_fold"/>
</dbReference>
<evidence type="ECO:0000313" key="11">
    <source>
        <dbReference type="Proteomes" id="UP000197679"/>
    </source>
</evidence>
<dbReference type="InterPro" id="IPR023617">
    <property type="entry name" value="Tyr-tRNA-ligase_arc/euk-type"/>
</dbReference>
<dbReference type="RefSeq" id="WP_088819884.1">
    <property type="nucleotide sequence ID" value="NZ_CP019964.1"/>
</dbReference>
<evidence type="ECO:0000256" key="4">
    <source>
        <dbReference type="ARBA" id="ARBA00022840"/>
    </source>
</evidence>
<evidence type="ECO:0000256" key="7">
    <source>
        <dbReference type="ARBA" id="ARBA00033323"/>
    </source>
</evidence>
<keyword evidence="6 9" id="KW-0030">Aminoacyl-tRNA synthetase</keyword>
<evidence type="ECO:0000256" key="9">
    <source>
        <dbReference type="RuleBase" id="RU363036"/>
    </source>
</evidence>
<organism evidence="10 11">
    <name type="scientific">Candidatus Mancarchaeum acidiphilum</name>
    <dbReference type="NCBI Taxonomy" id="1920749"/>
    <lineage>
        <taxon>Archaea</taxon>
        <taxon>Candidatus Micrarchaeota</taxon>
        <taxon>Candidatus Mancarchaeum</taxon>
    </lineage>
</organism>
<evidence type="ECO:0000256" key="2">
    <source>
        <dbReference type="ARBA" id="ARBA00022598"/>
    </source>
</evidence>
<dbReference type="GO" id="GO:0005737">
    <property type="term" value="C:cytoplasm"/>
    <property type="evidence" value="ECO:0007669"/>
    <property type="project" value="TreeGrafter"/>
</dbReference>
<dbReference type="OrthoDB" id="8389at2157"/>
<keyword evidence="3 9" id="KW-0547">Nucleotide-binding</keyword>
<keyword evidence="2 9" id="KW-0436">Ligase</keyword>
<gene>
    <name evidence="10" type="ORF">Mia14_0399</name>
</gene>
<evidence type="ECO:0000256" key="1">
    <source>
        <dbReference type="ARBA" id="ARBA00013160"/>
    </source>
</evidence>
<dbReference type="Proteomes" id="UP000197679">
    <property type="component" value="Chromosome"/>
</dbReference>
<dbReference type="PIRSF" id="PIRSF006588">
    <property type="entry name" value="TyrRS_arch_euk"/>
    <property type="match status" value="1"/>
</dbReference>
<evidence type="ECO:0000256" key="8">
    <source>
        <dbReference type="ARBA" id="ARBA00048248"/>
    </source>
</evidence>
<sequence>MESPSNSTENKLSLIKRSPTEEILTEERLVEYLNAGTKLNHYIGFEISGMVHLGTGLVGMQKVTDLQEAGVNTSLFLADYHTSINNKLGGDLDNIRKIALGYFKEALQQSIKCVGGDPDKTKVVLASDFYEKEGIEYLENVLKVAKGMSLGRAKRSVTVLGRKSGDDISLAQLVYVPMQVADIYGQKVNLAHAGMDQRKAHVVALDTSKNFSYTPVALHHHLLMGINITEEQRKLVIEARANKDREQFENSIVDIKMSKSKPYSAIFVHDSEEEIRAKISKALCPPKETDVNPIIDMIKYIIAPTFLRKGENMRIENAKTGSAVEFGSMKELEEAYVKGGIHPLDLKNMVAESLISILEPARRHFSSGEGLRHLNELKELMITR</sequence>
<keyword evidence="11" id="KW-1185">Reference proteome</keyword>
<dbReference type="AlphaFoldDB" id="A0A218NMN7"/>
<dbReference type="GO" id="GO:0004831">
    <property type="term" value="F:tyrosine-tRNA ligase activity"/>
    <property type="evidence" value="ECO:0007669"/>
    <property type="project" value="UniProtKB-EC"/>
</dbReference>
<dbReference type="SUPFAM" id="SSF52374">
    <property type="entry name" value="Nucleotidylyl transferase"/>
    <property type="match status" value="1"/>
</dbReference>
<comment type="catalytic activity">
    <reaction evidence="8">
        <text>tRNA(Tyr) + L-tyrosine + ATP = L-tyrosyl-tRNA(Tyr) + AMP + diphosphate + H(+)</text>
        <dbReference type="Rhea" id="RHEA:10220"/>
        <dbReference type="Rhea" id="RHEA-COMP:9706"/>
        <dbReference type="Rhea" id="RHEA-COMP:9707"/>
        <dbReference type="ChEBI" id="CHEBI:15378"/>
        <dbReference type="ChEBI" id="CHEBI:30616"/>
        <dbReference type="ChEBI" id="CHEBI:33019"/>
        <dbReference type="ChEBI" id="CHEBI:58315"/>
        <dbReference type="ChEBI" id="CHEBI:78442"/>
        <dbReference type="ChEBI" id="CHEBI:78536"/>
        <dbReference type="ChEBI" id="CHEBI:456215"/>
        <dbReference type="EC" id="6.1.1.1"/>
    </reaction>
</comment>
<dbReference type="EMBL" id="CP019964">
    <property type="protein sequence ID" value="ASI13721.1"/>
    <property type="molecule type" value="Genomic_DNA"/>
</dbReference>
<dbReference type="NCBIfam" id="NF006330">
    <property type="entry name" value="PRK08560.1"/>
    <property type="match status" value="1"/>
</dbReference>
<dbReference type="KEGG" id="marh:Mia14_0399"/>
<evidence type="ECO:0000256" key="6">
    <source>
        <dbReference type="ARBA" id="ARBA00023146"/>
    </source>
</evidence>
<name>A0A218NMN7_9ARCH</name>
<proteinExistence type="inferred from homology"/>
<dbReference type="Gene3D" id="3.40.50.620">
    <property type="entry name" value="HUPs"/>
    <property type="match status" value="2"/>
</dbReference>
<evidence type="ECO:0000313" key="10">
    <source>
        <dbReference type="EMBL" id="ASI13721.1"/>
    </source>
</evidence>
<dbReference type="GO" id="GO:0006437">
    <property type="term" value="P:tyrosyl-tRNA aminoacylation"/>
    <property type="evidence" value="ECO:0007669"/>
    <property type="project" value="TreeGrafter"/>
</dbReference>
<comment type="similarity">
    <text evidence="9">Belongs to the class-I aminoacyl-tRNA synthetase family.</text>
</comment>
<accession>A0A218NMN7</accession>
<keyword evidence="4 9" id="KW-0067">ATP-binding</keyword>
<dbReference type="GO" id="GO:0005524">
    <property type="term" value="F:ATP binding"/>
    <property type="evidence" value="ECO:0007669"/>
    <property type="project" value="UniProtKB-KW"/>
</dbReference>
<dbReference type="InterPro" id="IPR002305">
    <property type="entry name" value="aa-tRNA-synth_Ic"/>
</dbReference>
<keyword evidence="5 9" id="KW-0648">Protein biosynthesis</keyword>
<evidence type="ECO:0000256" key="5">
    <source>
        <dbReference type="ARBA" id="ARBA00022917"/>
    </source>
</evidence>
<protein>
    <recommendedName>
        <fullName evidence="1">tyrosine--tRNA ligase</fullName>
        <ecNumber evidence="1">6.1.1.1</ecNumber>
    </recommendedName>
    <alternativeName>
        <fullName evidence="7">Tyrosyl-tRNA synthetase</fullName>
    </alternativeName>
</protein>
<dbReference type="InterPro" id="IPR050489">
    <property type="entry name" value="Tyr-tRNA_synthase"/>
</dbReference>
<evidence type="ECO:0000256" key="3">
    <source>
        <dbReference type="ARBA" id="ARBA00022741"/>
    </source>
</evidence>
<dbReference type="PANTHER" id="PTHR46264">
    <property type="entry name" value="TYROSINE-TRNA LIGASE"/>
    <property type="match status" value="1"/>
</dbReference>
<dbReference type="EC" id="6.1.1.1" evidence="1"/>
<reference evidence="10 11" key="1">
    <citation type="journal article" date="2017" name="Nat. Commun.">
        <title>'ARMAN' archaea depend on association with euryarchaeal host in culture and in situ.</title>
        <authorList>
            <person name="Golyshina O."/>
            <person name="Toshchakov S."/>
            <person name="Makarova K."/>
            <person name="Gavrilov S."/>
            <person name="Korzhenkov A."/>
            <person name="La Cono V."/>
            <person name="Arcadi E."/>
            <person name="Nechitaylo T."/>
            <person name="Ferrer M."/>
            <person name="Kublanov I."/>
            <person name="Wolf Y."/>
            <person name="Yakimov M."/>
            <person name="Golyshin P."/>
            <person name="Slesarev A."/>
            <person name="Kozyavkin S."/>
        </authorList>
    </citation>
    <scope>NUCLEOTIDE SEQUENCE [LARGE SCALE GENOMIC DNA]</scope>
    <source>
        <strain evidence="10 11">Mia14</strain>
    </source>
</reference>
<dbReference type="Pfam" id="PF00579">
    <property type="entry name" value="tRNA-synt_1b"/>
    <property type="match status" value="1"/>
</dbReference>
<dbReference type="PANTHER" id="PTHR46264:SF4">
    <property type="entry name" value="TYROSINE--TRNA LIGASE, CYTOPLASMIC"/>
    <property type="match status" value="1"/>
</dbReference>